<evidence type="ECO:0000313" key="2">
    <source>
        <dbReference type="EMBL" id="SFT34923.1"/>
    </source>
</evidence>
<keyword evidence="1" id="KW-1133">Transmembrane helix</keyword>
<sequence length="226" mass="25608">MFGIIAALIVIILLISLFSFFFNEEARTKRALKQTPISSFTTFKDGQIGKIVGQVILKDKALISPLTQQECAGYHVIVQEERESTHKDADGDEHTSTEWHTIIEEKLISDFLLKNAEGIALVRSRGNNTAINKEHQFKSGIFNDSTPTLEAFLNKHGEKSTTFFGNNKTLRYVEGLLEEGEKVAVLGKGKWLYHLPELHAHHKVLEIYADKEQRLFISDKFSTFTN</sequence>
<dbReference type="EMBL" id="FPAS01000001">
    <property type="protein sequence ID" value="SFT34923.1"/>
    <property type="molecule type" value="Genomic_DNA"/>
</dbReference>
<accession>A0A1I6X9Y3</accession>
<keyword evidence="1" id="KW-0472">Membrane</keyword>
<dbReference type="OrthoDB" id="1116096at2"/>
<proteinExistence type="predicted"/>
<gene>
    <name evidence="2" type="ORF">SAMN05216474_0031</name>
</gene>
<keyword evidence="1" id="KW-0812">Transmembrane</keyword>
<protein>
    <recommendedName>
        <fullName evidence="4">RING-type E3 ubiquitin transferase</fullName>
    </recommendedName>
</protein>
<evidence type="ECO:0000313" key="3">
    <source>
        <dbReference type="Proteomes" id="UP000236454"/>
    </source>
</evidence>
<dbReference type="Proteomes" id="UP000236454">
    <property type="component" value="Unassembled WGS sequence"/>
</dbReference>
<organism evidence="2 3">
    <name type="scientific">Lishizhenia tianjinensis</name>
    <dbReference type="NCBI Taxonomy" id="477690"/>
    <lineage>
        <taxon>Bacteria</taxon>
        <taxon>Pseudomonadati</taxon>
        <taxon>Bacteroidota</taxon>
        <taxon>Flavobacteriia</taxon>
        <taxon>Flavobacteriales</taxon>
        <taxon>Crocinitomicaceae</taxon>
        <taxon>Lishizhenia</taxon>
    </lineage>
</organism>
<dbReference type="RefSeq" id="WP_090244783.1">
    <property type="nucleotide sequence ID" value="NZ_FPAS01000001.1"/>
</dbReference>
<keyword evidence="3" id="KW-1185">Reference proteome</keyword>
<reference evidence="2 3" key="1">
    <citation type="submission" date="2016-10" db="EMBL/GenBank/DDBJ databases">
        <authorList>
            <person name="de Groot N.N."/>
        </authorList>
    </citation>
    <scope>NUCLEOTIDE SEQUENCE [LARGE SCALE GENOMIC DNA]</scope>
    <source>
        <strain evidence="2 3">CGMCC 1.7005</strain>
    </source>
</reference>
<evidence type="ECO:0008006" key="4">
    <source>
        <dbReference type="Google" id="ProtNLM"/>
    </source>
</evidence>
<dbReference type="AlphaFoldDB" id="A0A1I6X9Y3"/>
<evidence type="ECO:0000256" key="1">
    <source>
        <dbReference type="SAM" id="Phobius"/>
    </source>
</evidence>
<name>A0A1I6X9Y3_9FLAO</name>
<feature type="transmembrane region" description="Helical" evidence="1">
    <location>
        <begin position="6"/>
        <end position="23"/>
    </location>
</feature>